<dbReference type="InterPro" id="IPR016024">
    <property type="entry name" value="ARM-type_fold"/>
</dbReference>
<feature type="domain" description="Pre-rRNA-processing protein Ipi1 N-terminal" evidence="5">
    <location>
        <begin position="134"/>
        <end position="229"/>
    </location>
</feature>
<dbReference type="PANTHER" id="PTHR16056">
    <property type="entry name" value="REGULATOR OF MICROTUBULE DYNAMICS PROTEIN"/>
    <property type="match status" value="1"/>
</dbReference>
<dbReference type="PANTHER" id="PTHR16056:SF2">
    <property type="entry name" value="TESTIS-EXPRESSED PROTEIN 10"/>
    <property type="match status" value="1"/>
</dbReference>
<organism evidence="6 7">
    <name type="scientific">Glossina palpalis gambiensis</name>
    <dbReference type="NCBI Taxonomy" id="67801"/>
    <lineage>
        <taxon>Eukaryota</taxon>
        <taxon>Metazoa</taxon>
        <taxon>Ecdysozoa</taxon>
        <taxon>Arthropoda</taxon>
        <taxon>Hexapoda</taxon>
        <taxon>Insecta</taxon>
        <taxon>Pterygota</taxon>
        <taxon>Neoptera</taxon>
        <taxon>Endopterygota</taxon>
        <taxon>Diptera</taxon>
        <taxon>Brachycera</taxon>
        <taxon>Muscomorpha</taxon>
        <taxon>Hippoboscoidea</taxon>
        <taxon>Glossinidae</taxon>
        <taxon>Glossina</taxon>
    </lineage>
</organism>
<evidence type="ECO:0000256" key="4">
    <source>
        <dbReference type="SAM" id="MobiDB-lite"/>
    </source>
</evidence>
<dbReference type="STRING" id="67801.A0A1B0ASW0"/>
<evidence type="ECO:0000313" key="7">
    <source>
        <dbReference type="Proteomes" id="UP000092460"/>
    </source>
</evidence>
<protein>
    <recommendedName>
        <fullName evidence="5">Pre-rRNA-processing protein Ipi1 N-terminal domain-containing protein</fullName>
    </recommendedName>
</protein>
<dbReference type="InterPro" id="IPR011989">
    <property type="entry name" value="ARM-like"/>
</dbReference>
<evidence type="ECO:0000256" key="2">
    <source>
        <dbReference type="ARBA" id="ARBA00006427"/>
    </source>
</evidence>
<reference evidence="6" key="2">
    <citation type="submission" date="2020-05" db="UniProtKB">
        <authorList>
            <consortium name="EnsemblMetazoa"/>
        </authorList>
    </citation>
    <scope>IDENTIFICATION</scope>
    <source>
        <strain evidence="6">IAEA</strain>
    </source>
</reference>
<name>A0A1B0ASW0_9MUSC</name>
<keyword evidence="3" id="KW-0539">Nucleus</keyword>
<feature type="region of interest" description="Disordered" evidence="4">
    <location>
        <begin position="713"/>
        <end position="746"/>
    </location>
</feature>
<evidence type="ECO:0000313" key="6">
    <source>
        <dbReference type="EnsemblMetazoa" id="GPPI007395-PA"/>
    </source>
</evidence>
<keyword evidence="7" id="KW-1185">Reference proteome</keyword>
<comment type="similarity">
    <text evidence="2">Belongs to the IPI1/TEX10 family.</text>
</comment>
<dbReference type="Pfam" id="PF12333">
    <property type="entry name" value="Ipi1_N"/>
    <property type="match status" value="1"/>
</dbReference>
<reference evidence="7" key="1">
    <citation type="submission" date="2015-01" db="EMBL/GenBank/DDBJ databases">
        <authorList>
            <person name="Aksoy S."/>
            <person name="Warren W."/>
            <person name="Wilson R.K."/>
        </authorList>
    </citation>
    <scope>NUCLEOTIDE SEQUENCE [LARGE SCALE GENOMIC DNA]</scope>
    <source>
        <strain evidence="7">IAEA</strain>
    </source>
</reference>
<dbReference type="SUPFAM" id="SSF48371">
    <property type="entry name" value="ARM repeat"/>
    <property type="match status" value="1"/>
</dbReference>
<evidence type="ECO:0000256" key="3">
    <source>
        <dbReference type="ARBA" id="ARBA00023242"/>
    </source>
</evidence>
<dbReference type="InterPro" id="IPR024679">
    <property type="entry name" value="Ipi1_N"/>
</dbReference>
<evidence type="ECO:0000256" key="1">
    <source>
        <dbReference type="ARBA" id="ARBA00004123"/>
    </source>
</evidence>
<dbReference type="EMBL" id="JXJN01003016">
    <property type="status" value="NOT_ANNOTATED_CDS"/>
    <property type="molecule type" value="Genomic_DNA"/>
</dbReference>
<feature type="compositionally biased region" description="Polar residues" evidence="4">
    <location>
        <begin position="713"/>
        <end position="729"/>
    </location>
</feature>
<accession>A0A1B0ASW0</accession>
<comment type="subcellular location">
    <subcellularLocation>
        <location evidence="1">Nucleus</location>
    </subcellularLocation>
</comment>
<dbReference type="Gene3D" id="1.25.10.10">
    <property type="entry name" value="Leucine-rich Repeat Variant"/>
    <property type="match status" value="1"/>
</dbReference>
<evidence type="ECO:0000259" key="5">
    <source>
        <dbReference type="Pfam" id="PF12333"/>
    </source>
</evidence>
<dbReference type="EnsemblMetazoa" id="GPPI007395-RA">
    <property type="protein sequence ID" value="GPPI007395-PA"/>
    <property type="gene ID" value="GPPI007395"/>
</dbReference>
<proteinExistence type="inferred from homology"/>
<dbReference type="AlphaFoldDB" id="A0A1B0ASW0"/>
<sequence length="746" mass="85355">MGGSYKKKQRAEKAKVKLKGAKLPKGLNVTKTEFKIRKITIKEQLKDLKYVDGQRQINIKETLNRLKHHGSNFRLESLRKLREAIVNNSLDILGCLNEIIQGVVSMCLDAERDIRRESFKTLSILLESLKEVSIEPFFHIISSYLRCAMTHIQPYIQEDSLLMLDVLLDHVPSLVAKHSHKIFQNFLEMISRVRADGGKAGRMLTVNIGKKQTNVKWRSKVLLRLQQMLSNLVSQRKEEKDSRGAFTISGGKQKNPLIFNANVPQYYGVKRSSQNDLPCDLSNIFQRTIGENAMPGNLLIHEECNQLKSYVDHLMPLLLESWLEVRPQHTSGEGTERSINSDAAQALKIVSEIIADLWFLIDIHEEQTNNHALSLWFQDQYKEIFALNFVQTGFPYELMDGDKEVNGPENSVNKKRSRKSNLSPLTSYCYNQNICVSYIMCRFFAGNLQIQAENFSRILKYLKGVIDSMDPKREHDYLSILLKALKSLLFMNGLQMLQTHHEGTLLLLKSSVKSFLSHKFGDSISSSTLLLLLCEIIQDSCLYKAYNCQELREFLEFLPHLLLKSSISESTLLSMVQLGKQQNEVFLSTLRQLFSDVVRNLERIKVNGALDVVEGKKHIINLFYWLNPQSVREEDLREITSNLNECITDERLNDYCHYVLTLNFNRSSLTFGDHIDTTPLPPPIHRTPLAGFCRIKRMAPTLVLKLPTSSPIDTSNQEAYPSLLPSPNQRPLHGLSVHPKVNGDRF</sequence>
<dbReference type="VEuPathDB" id="VectorBase:GPPI007395"/>
<dbReference type="Proteomes" id="UP000092460">
    <property type="component" value="Unassembled WGS sequence"/>
</dbReference>
<dbReference type="GO" id="GO:0071339">
    <property type="term" value="C:MLL1 complex"/>
    <property type="evidence" value="ECO:0007669"/>
    <property type="project" value="TreeGrafter"/>
</dbReference>